<dbReference type="SUPFAM" id="SSF101898">
    <property type="entry name" value="NHL repeat"/>
    <property type="match status" value="1"/>
</dbReference>
<feature type="repeat" description="NHL" evidence="2">
    <location>
        <begin position="380"/>
        <end position="407"/>
    </location>
</feature>
<evidence type="ECO:0000256" key="2">
    <source>
        <dbReference type="PROSITE-ProRule" id="PRU00504"/>
    </source>
</evidence>
<evidence type="ECO:0000256" key="1">
    <source>
        <dbReference type="ARBA" id="ARBA00022737"/>
    </source>
</evidence>
<dbReference type="Gene3D" id="2.120.10.30">
    <property type="entry name" value="TolB, C-terminal domain"/>
    <property type="match status" value="2"/>
</dbReference>
<dbReference type="InterPro" id="IPR011042">
    <property type="entry name" value="6-blade_b-propeller_TolB-like"/>
</dbReference>
<dbReference type="GO" id="GO:0000209">
    <property type="term" value="P:protein polyubiquitination"/>
    <property type="evidence" value="ECO:0007669"/>
    <property type="project" value="TreeGrafter"/>
</dbReference>
<dbReference type="GO" id="GO:0061630">
    <property type="term" value="F:ubiquitin protein ligase activity"/>
    <property type="evidence" value="ECO:0007669"/>
    <property type="project" value="TreeGrafter"/>
</dbReference>
<dbReference type="InterPro" id="IPR001258">
    <property type="entry name" value="NHL_repeat"/>
</dbReference>
<dbReference type="EnsemblMetazoa" id="G7128.1">
    <property type="protein sequence ID" value="G7128.1:cds"/>
    <property type="gene ID" value="G7128"/>
</dbReference>
<evidence type="ECO:0008006" key="5">
    <source>
        <dbReference type="Google" id="ProtNLM"/>
    </source>
</evidence>
<dbReference type="PROSITE" id="PS51125">
    <property type="entry name" value="NHL"/>
    <property type="match status" value="1"/>
</dbReference>
<protein>
    <recommendedName>
        <fullName evidence="5">Tripartite motif-containing protein 2</fullName>
    </recommendedName>
</protein>
<dbReference type="InterPro" id="IPR050952">
    <property type="entry name" value="TRIM-NHL_E3_ligases"/>
</dbReference>
<keyword evidence="1" id="KW-0677">Repeat</keyword>
<dbReference type="Proteomes" id="UP000005408">
    <property type="component" value="Unassembled WGS sequence"/>
</dbReference>
<proteinExistence type="predicted"/>
<evidence type="ECO:0000313" key="4">
    <source>
        <dbReference type="Proteomes" id="UP000005408"/>
    </source>
</evidence>
<keyword evidence="4" id="KW-1185">Reference proteome</keyword>
<sequence length="448" mass="50445">MPSGVESEEVISQFYNVAVCKSGYILVCQWNRKFKDQSAGKVVKLQYMDDSGSRIVMEIESDKNQPLYICPTYIAENGNGDICVSDVRAVVVTDAGGMLRFRYQGNSRDFDPYGICCDSSCNIIVADMKNDKIHVIDKDGTFLHHVTYDGIKMPRAICIDENNNLYVGEWHTDTVKVIARTDLFSELWSESSSFWTRKHESDIFFTSPSGLYIALQEKGIRRELNCVYGTHNSVKQQQAVPLAITYWRGYPPQRNQKERLQLCESRILWGEDEDPLHRGCGSKFGFTPQGIAVTKSGGILICLWNNEFGERSSGKVISIDGKLQIFIDKNRPLYVCPTYIVENGNGDICVSDVRAVVVTDAGGMLRFRYQGNSSSNNFDPYGICCDSSCNIIVADMKNNKIHVVDKDGEFLYHVTYDGIKMPRALCIDGNDRVYVGEWNSDAIKVIAR</sequence>
<dbReference type="PANTHER" id="PTHR24104">
    <property type="entry name" value="E3 UBIQUITIN-PROTEIN LIGASE NHLRC1-RELATED"/>
    <property type="match status" value="1"/>
</dbReference>
<dbReference type="AlphaFoldDB" id="A0A8W8NPF0"/>
<dbReference type="GO" id="GO:0043161">
    <property type="term" value="P:proteasome-mediated ubiquitin-dependent protein catabolic process"/>
    <property type="evidence" value="ECO:0007669"/>
    <property type="project" value="TreeGrafter"/>
</dbReference>
<accession>A0A8W8NPF0</accession>
<organism evidence="3 4">
    <name type="scientific">Magallana gigas</name>
    <name type="common">Pacific oyster</name>
    <name type="synonym">Crassostrea gigas</name>
    <dbReference type="NCBI Taxonomy" id="29159"/>
    <lineage>
        <taxon>Eukaryota</taxon>
        <taxon>Metazoa</taxon>
        <taxon>Spiralia</taxon>
        <taxon>Lophotrochozoa</taxon>
        <taxon>Mollusca</taxon>
        <taxon>Bivalvia</taxon>
        <taxon>Autobranchia</taxon>
        <taxon>Pteriomorphia</taxon>
        <taxon>Ostreida</taxon>
        <taxon>Ostreoidea</taxon>
        <taxon>Ostreidae</taxon>
        <taxon>Magallana</taxon>
    </lineage>
</organism>
<dbReference type="PANTHER" id="PTHR24104:SF48">
    <property type="entry name" value="PROTEIN WECH"/>
    <property type="match status" value="1"/>
</dbReference>
<name>A0A8W8NPF0_MAGGI</name>
<evidence type="ECO:0000313" key="3">
    <source>
        <dbReference type="EnsemblMetazoa" id="G7128.1:cds"/>
    </source>
</evidence>
<reference evidence="3" key="1">
    <citation type="submission" date="2022-08" db="UniProtKB">
        <authorList>
            <consortium name="EnsemblMetazoa"/>
        </authorList>
    </citation>
    <scope>IDENTIFICATION</scope>
    <source>
        <strain evidence="3">05x7-T-G4-1.051#20</strain>
    </source>
</reference>